<reference evidence="1" key="1">
    <citation type="journal article" date="2021" name="Proc. Natl. Acad. Sci. U.S.A.">
        <title>A Catalog of Tens of Thousands of Viruses from Human Metagenomes Reveals Hidden Associations with Chronic Diseases.</title>
        <authorList>
            <person name="Tisza M.J."/>
            <person name="Buck C.B."/>
        </authorList>
    </citation>
    <scope>NUCLEOTIDE SEQUENCE</scope>
    <source>
        <strain evidence="1">Ct17O1</strain>
    </source>
</reference>
<protein>
    <submittedName>
        <fullName evidence="1">Uncharacterized protein</fullName>
    </submittedName>
</protein>
<evidence type="ECO:0000313" key="1">
    <source>
        <dbReference type="EMBL" id="DAE07356.1"/>
    </source>
</evidence>
<organism evidence="1">
    <name type="scientific">Phage sp. ct17O1</name>
    <dbReference type="NCBI Taxonomy" id="2825789"/>
    <lineage>
        <taxon>Viruses</taxon>
    </lineage>
</organism>
<dbReference type="EMBL" id="BK015448">
    <property type="protein sequence ID" value="DAE07356.1"/>
    <property type="molecule type" value="Genomic_DNA"/>
</dbReference>
<name>A0A8S5PME7_9VIRU</name>
<sequence>MLRDINSAALDSPTASFRLTRDTVFCLGVTRLKSADNLYPA</sequence>
<accession>A0A8S5PME7</accession>
<proteinExistence type="predicted"/>